<proteinExistence type="predicted"/>
<dbReference type="Pfam" id="PF12937">
    <property type="entry name" value="F-box-like"/>
    <property type="match status" value="1"/>
</dbReference>
<evidence type="ECO:0000313" key="3">
    <source>
        <dbReference type="Proteomes" id="UP000053477"/>
    </source>
</evidence>
<organism evidence="2 3">
    <name type="scientific">Schizopora paradoxa</name>
    <dbReference type="NCBI Taxonomy" id="27342"/>
    <lineage>
        <taxon>Eukaryota</taxon>
        <taxon>Fungi</taxon>
        <taxon>Dikarya</taxon>
        <taxon>Basidiomycota</taxon>
        <taxon>Agaricomycotina</taxon>
        <taxon>Agaricomycetes</taxon>
        <taxon>Hymenochaetales</taxon>
        <taxon>Schizoporaceae</taxon>
        <taxon>Schizopora</taxon>
    </lineage>
</organism>
<dbReference type="Proteomes" id="UP000053477">
    <property type="component" value="Unassembled WGS sequence"/>
</dbReference>
<dbReference type="PANTHER" id="PTHR38926:SF5">
    <property type="entry name" value="F-BOX AND LEUCINE-RICH REPEAT PROTEIN 6"/>
    <property type="match status" value="1"/>
</dbReference>
<protein>
    <recommendedName>
        <fullName evidence="1">F-box domain-containing protein</fullName>
    </recommendedName>
</protein>
<evidence type="ECO:0000313" key="2">
    <source>
        <dbReference type="EMBL" id="KLO18573.1"/>
    </source>
</evidence>
<keyword evidence="3" id="KW-1185">Reference proteome</keyword>
<dbReference type="OrthoDB" id="2269034at2759"/>
<dbReference type="InterPro" id="IPR036047">
    <property type="entry name" value="F-box-like_dom_sf"/>
</dbReference>
<accession>A0A0H2SA44</accession>
<feature type="domain" description="F-box" evidence="1">
    <location>
        <begin position="94"/>
        <end position="123"/>
    </location>
</feature>
<evidence type="ECO:0000259" key="1">
    <source>
        <dbReference type="Pfam" id="PF12937"/>
    </source>
</evidence>
<dbReference type="Gene3D" id="3.80.10.10">
    <property type="entry name" value="Ribonuclease Inhibitor"/>
    <property type="match status" value="1"/>
</dbReference>
<dbReference type="AlphaFoldDB" id="A0A0H2SA44"/>
<dbReference type="InterPro" id="IPR032675">
    <property type="entry name" value="LRR_dom_sf"/>
</dbReference>
<dbReference type="InterPro" id="IPR001810">
    <property type="entry name" value="F-box_dom"/>
</dbReference>
<dbReference type="EMBL" id="KQ085893">
    <property type="protein sequence ID" value="KLO18573.1"/>
    <property type="molecule type" value="Genomic_DNA"/>
</dbReference>
<dbReference type="PANTHER" id="PTHR38926">
    <property type="entry name" value="F-BOX DOMAIN CONTAINING PROTEIN, EXPRESSED"/>
    <property type="match status" value="1"/>
</dbReference>
<dbReference type="SUPFAM" id="SSF81383">
    <property type="entry name" value="F-box domain"/>
    <property type="match status" value="1"/>
</dbReference>
<gene>
    <name evidence="2" type="ORF">SCHPADRAFT_993462</name>
</gene>
<dbReference type="SUPFAM" id="SSF52047">
    <property type="entry name" value="RNI-like"/>
    <property type="match status" value="1"/>
</dbReference>
<sequence length="512" mass="57434">MTRHTLRELGIDIPIANAAGSLSRPVDVKIVEHAQVPTSLQTLKSPILPELLPDIFLLVINSTAGRIEVDQDKCHLLIGAEKCGHVHHSGESSFQALLKLGQVCRLWRRMANTTPFLWSQINFSVLEAKETDAALYQESIKYSLLRTRNLLPLDMTISLGHKVEHEETYGRKHIPAFMEIMDSIVCQQWRVKYLSADIHICSQMTAPPQSLSDMPLLEKLVFRSPVNKGDNNDALIEISLNRSPLIRHLHLDGDFLLKPITQALPNLTVVRMFYRESARKKFPSVADCISLLQSAPALETLQVDICSEDIPSPDNKVDIVSKTLRTFSLRVNDDSDEAARYLLDILNFPNLVELELDIGRSSFDDAGPHTHILGFLERCGAPLNSFAFCSEETDEDDVMSYLRLMPRLRKLRLVDVGFTEDGINSLVLHGKNSEESKKNVCPKLESLSFVDAALRPDPLESADAMAFMVMSRWLGASGNLKEFMLLGCGWRGFATQSFIQRCIRDGLKVVCK</sequence>
<dbReference type="InParanoid" id="A0A0H2SA44"/>
<reference evidence="2 3" key="1">
    <citation type="submission" date="2015-04" db="EMBL/GenBank/DDBJ databases">
        <title>Complete genome sequence of Schizopora paradoxa KUC8140, a cosmopolitan wood degrader in East Asia.</title>
        <authorList>
            <consortium name="DOE Joint Genome Institute"/>
            <person name="Min B."/>
            <person name="Park H."/>
            <person name="Jang Y."/>
            <person name="Kim J.-J."/>
            <person name="Kim K.H."/>
            <person name="Pangilinan J."/>
            <person name="Lipzen A."/>
            <person name="Riley R."/>
            <person name="Grigoriev I.V."/>
            <person name="Spatafora J.W."/>
            <person name="Choi I.-G."/>
        </authorList>
    </citation>
    <scope>NUCLEOTIDE SEQUENCE [LARGE SCALE GENOMIC DNA]</scope>
    <source>
        <strain evidence="2 3">KUC8140</strain>
    </source>
</reference>
<name>A0A0H2SA44_9AGAM</name>